<proteinExistence type="predicted"/>
<evidence type="ECO:0000313" key="3">
    <source>
        <dbReference type="Proteomes" id="UP000535908"/>
    </source>
</evidence>
<gene>
    <name evidence="2" type="ORF">HCA69_07635</name>
</gene>
<dbReference type="AlphaFoldDB" id="A0A7X1CPQ9"/>
<accession>A0A7X1CPQ9</accession>
<dbReference type="Proteomes" id="UP000535908">
    <property type="component" value="Unassembled WGS sequence"/>
</dbReference>
<protein>
    <submittedName>
        <fullName evidence="2">Uncharacterized protein</fullName>
    </submittedName>
</protein>
<feature type="transmembrane region" description="Helical" evidence="1">
    <location>
        <begin position="6"/>
        <end position="26"/>
    </location>
</feature>
<evidence type="ECO:0000256" key="1">
    <source>
        <dbReference type="SAM" id="Phobius"/>
    </source>
</evidence>
<reference evidence="2 3" key="1">
    <citation type="submission" date="2020-03" db="EMBL/GenBank/DDBJ databases">
        <title>Soil Listeria distribution.</title>
        <authorList>
            <person name="Liao J."/>
            <person name="Wiedmann M."/>
        </authorList>
    </citation>
    <scope>NUCLEOTIDE SEQUENCE [LARGE SCALE GENOMIC DNA]</scope>
    <source>
        <strain evidence="2 3">FSL L7-0741</strain>
    </source>
</reference>
<comment type="caution">
    <text evidence="2">The sequence shown here is derived from an EMBL/GenBank/DDBJ whole genome shotgun (WGS) entry which is preliminary data.</text>
</comment>
<sequence>MYFKYFYVSGIIGLILVFVVQVINFIKKVAIQGGLLDGDAYQGVFNTGLMAIPIIFFCISFVFLMLYVYKDLKIQ</sequence>
<keyword evidence="1" id="KW-0472">Membrane</keyword>
<evidence type="ECO:0000313" key="2">
    <source>
        <dbReference type="EMBL" id="MBC1936236.1"/>
    </source>
</evidence>
<dbReference type="EMBL" id="JAARWN010000005">
    <property type="protein sequence ID" value="MBC1936236.1"/>
    <property type="molecule type" value="Genomic_DNA"/>
</dbReference>
<feature type="transmembrane region" description="Helical" evidence="1">
    <location>
        <begin position="47"/>
        <end position="69"/>
    </location>
</feature>
<dbReference type="RefSeq" id="WP_185525959.1">
    <property type="nucleotide sequence ID" value="NZ_JAARWN010000005.1"/>
</dbReference>
<name>A0A7X1CPQ9_9LIST</name>
<keyword evidence="1" id="KW-0812">Transmembrane</keyword>
<keyword evidence="1" id="KW-1133">Transmembrane helix</keyword>
<organism evidence="2 3">
    <name type="scientific">Listeria grandensis</name>
    <dbReference type="NCBI Taxonomy" id="1494963"/>
    <lineage>
        <taxon>Bacteria</taxon>
        <taxon>Bacillati</taxon>
        <taxon>Bacillota</taxon>
        <taxon>Bacilli</taxon>
        <taxon>Bacillales</taxon>
        <taxon>Listeriaceae</taxon>
        <taxon>Listeria</taxon>
    </lineage>
</organism>